<evidence type="ECO:0000259" key="8">
    <source>
        <dbReference type="Pfam" id="PF13354"/>
    </source>
</evidence>
<comment type="caution">
    <text evidence="9">The sequence shown here is derived from an EMBL/GenBank/DDBJ whole genome shotgun (WGS) entry which is preliminary data.</text>
</comment>
<dbReference type="InterPro" id="IPR023650">
    <property type="entry name" value="Beta-lactam_class-A_AS"/>
</dbReference>
<reference evidence="9 10" key="1">
    <citation type="journal article" date="2016" name="J. Microbiol.">
        <title>Dankookia rubra gen. nov., sp. nov., an alphaproteobacterium isolated from sediment of a shallow stream.</title>
        <authorList>
            <person name="Kim W.H."/>
            <person name="Kim D.H."/>
            <person name="Kang K."/>
            <person name="Ahn T.Y."/>
        </authorList>
    </citation>
    <scope>NUCLEOTIDE SEQUENCE [LARGE SCALE GENOMIC DNA]</scope>
    <source>
        <strain evidence="9 10">JCM30602</strain>
    </source>
</reference>
<comment type="catalytic activity">
    <reaction evidence="1 6">
        <text>a beta-lactam + H2O = a substituted beta-amino acid</text>
        <dbReference type="Rhea" id="RHEA:20401"/>
        <dbReference type="ChEBI" id="CHEBI:15377"/>
        <dbReference type="ChEBI" id="CHEBI:35627"/>
        <dbReference type="ChEBI" id="CHEBI:140347"/>
        <dbReference type="EC" id="3.5.2.6"/>
    </reaction>
</comment>
<dbReference type="InterPro" id="IPR012338">
    <property type="entry name" value="Beta-lactam/transpept-like"/>
</dbReference>
<dbReference type="EMBL" id="SMSJ01000005">
    <property type="protein sequence ID" value="TDH63368.1"/>
    <property type="molecule type" value="Genomic_DNA"/>
</dbReference>
<gene>
    <name evidence="9" type="primary">bla</name>
    <name evidence="9" type="ORF">E2C06_05875</name>
</gene>
<dbReference type="SUPFAM" id="SSF56601">
    <property type="entry name" value="beta-lactamase/transpeptidase-like"/>
    <property type="match status" value="1"/>
</dbReference>
<dbReference type="Pfam" id="PF13354">
    <property type="entry name" value="Beta-lactamase2"/>
    <property type="match status" value="1"/>
</dbReference>
<evidence type="ECO:0000313" key="9">
    <source>
        <dbReference type="EMBL" id="TDH63368.1"/>
    </source>
</evidence>
<evidence type="ECO:0000256" key="2">
    <source>
        <dbReference type="ARBA" id="ARBA00009009"/>
    </source>
</evidence>
<evidence type="ECO:0000256" key="4">
    <source>
        <dbReference type="ARBA" id="ARBA00022801"/>
    </source>
</evidence>
<dbReference type="GO" id="GO:0046677">
    <property type="term" value="P:response to antibiotic"/>
    <property type="evidence" value="ECO:0007669"/>
    <property type="project" value="UniProtKB-UniRule"/>
</dbReference>
<dbReference type="PRINTS" id="PR00118">
    <property type="entry name" value="BLACTAMASEA"/>
</dbReference>
<dbReference type="PANTHER" id="PTHR35333:SF3">
    <property type="entry name" value="BETA-LACTAMASE-TYPE TRANSPEPTIDASE FOLD CONTAINING PROTEIN"/>
    <property type="match status" value="1"/>
</dbReference>
<feature type="domain" description="Beta-lactamase class A catalytic" evidence="8">
    <location>
        <begin position="37"/>
        <end position="251"/>
    </location>
</feature>
<evidence type="ECO:0000256" key="1">
    <source>
        <dbReference type="ARBA" id="ARBA00001526"/>
    </source>
</evidence>
<evidence type="ECO:0000256" key="7">
    <source>
        <dbReference type="SAM" id="SignalP"/>
    </source>
</evidence>
<dbReference type="RefSeq" id="WP_133287665.1">
    <property type="nucleotide sequence ID" value="NZ_SMSJ01000005.1"/>
</dbReference>
<keyword evidence="4 6" id="KW-0378">Hydrolase</keyword>
<accession>A0A4R5QKH0</accession>
<dbReference type="InterPro" id="IPR045155">
    <property type="entry name" value="Beta-lactam_cat"/>
</dbReference>
<evidence type="ECO:0000256" key="6">
    <source>
        <dbReference type="RuleBase" id="RU361140"/>
    </source>
</evidence>
<organism evidence="9 10">
    <name type="scientific">Dankookia rubra</name>
    <dbReference type="NCBI Taxonomy" id="1442381"/>
    <lineage>
        <taxon>Bacteria</taxon>
        <taxon>Pseudomonadati</taxon>
        <taxon>Pseudomonadota</taxon>
        <taxon>Alphaproteobacteria</taxon>
        <taxon>Acetobacterales</taxon>
        <taxon>Roseomonadaceae</taxon>
        <taxon>Dankookia</taxon>
    </lineage>
</organism>
<dbReference type="AlphaFoldDB" id="A0A4R5QKH0"/>
<dbReference type="PANTHER" id="PTHR35333">
    <property type="entry name" value="BETA-LACTAMASE"/>
    <property type="match status" value="1"/>
</dbReference>
<dbReference type="EC" id="3.5.2.6" evidence="3 6"/>
<dbReference type="GO" id="GO:0008800">
    <property type="term" value="F:beta-lactamase activity"/>
    <property type="evidence" value="ECO:0007669"/>
    <property type="project" value="UniProtKB-UniRule"/>
</dbReference>
<proteinExistence type="inferred from homology"/>
<keyword evidence="10" id="KW-1185">Reference proteome</keyword>
<name>A0A4R5QKH0_9PROT</name>
<evidence type="ECO:0000256" key="3">
    <source>
        <dbReference type="ARBA" id="ARBA00012865"/>
    </source>
</evidence>
<feature type="signal peptide" evidence="7">
    <location>
        <begin position="1"/>
        <end position="21"/>
    </location>
</feature>
<dbReference type="PROSITE" id="PS00146">
    <property type="entry name" value="BETA_LACTAMASE_A"/>
    <property type="match status" value="1"/>
</dbReference>
<dbReference type="InterPro" id="IPR000871">
    <property type="entry name" value="Beta-lactam_class-A"/>
</dbReference>
<feature type="chain" id="PRO_5020441553" description="Beta-lactamase" evidence="7">
    <location>
        <begin position="22"/>
        <end position="278"/>
    </location>
</feature>
<protein>
    <recommendedName>
        <fullName evidence="3 6">Beta-lactamase</fullName>
        <ecNumber evidence="3 6">3.5.2.6</ecNumber>
    </recommendedName>
</protein>
<dbReference type="Gene3D" id="3.40.710.10">
    <property type="entry name" value="DD-peptidase/beta-lactamase superfamily"/>
    <property type="match status" value="1"/>
</dbReference>
<keyword evidence="7" id="KW-0732">Signal</keyword>
<dbReference type="OrthoDB" id="9784149at2"/>
<sequence>MPSRRTLLAAPLLALARPARAAEALAALEARHGGRLGVAVLDTGSGQRLAHRAGERFPLTSTFKFLAAGRVLARVDRGEEGLDRMVAYTKADLVTYSPVTGQQAAMSIGALCDAAVTFSDNTAGNLLLDSFGGPAGLTAWLRGLGDAVTRLDRRETALNEARPGDPRDTTTPTAMLGLMQVLLLGEALAAASRAQLAAWLVGCRTGDRRLRAGVPAGWRVGDKTGSGEIGTANDIGILWPPGRSPILVAAYSTGSAAPEEARSAVLAEVGRIAAGLAA</sequence>
<comment type="similarity">
    <text evidence="2 6">Belongs to the class-A beta-lactamase family.</text>
</comment>
<keyword evidence="5 6" id="KW-0046">Antibiotic resistance</keyword>
<evidence type="ECO:0000313" key="10">
    <source>
        <dbReference type="Proteomes" id="UP000295096"/>
    </source>
</evidence>
<evidence type="ECO:0000256" key="5">
    <source>
        <dbReference type="ARBA" id="ARBA00023251"/>
    </source>
</evidence>
<dbReference type="NCBIfam" id="NF033103">
    <property type="entry name" value="bla_class_A"/>
    <property type="match status" value="1"/>
</dbReference>
<dbReference type="GO" id="GO:0030655">
    <property type="term" value="P:beta-lactam antibiotic catabolic process"/>
    <property type="evidence" value="ECO:0007669"/>
    <property type="project" value="InterPro"/>
</dbReference>
<dbReference type="Proteomes" id="UP000295096">
    <property type="component" value="Unassembled WGS sequence"/>
</dbReference>